<dbReference type="InterPro" id="IPR012031">
    <property type="entry name" value="MTH0776-like"/>
</dbReference>
<name>A0A483CTA0_9EURY</name>
<sequence>MGCVESLKYEVLLRHCSFREYREYIRKNYPENYDVMPGYRIFDLALIGVPPIPIGVDGDHVIFPYTKPCHGTFVLRVEGKEEIERLKRMKK</sequence>
<proteinExistence type="predicted"/>
<dbReference type="OrthoDB" id="109565at2157"/>
<dbReference type="PIRSF" id="PIRSF006577">
    <property type="entry name" value="UCP006577"/>
    <property type="match status" value="1"/>
</dbReference>
<organism evidence="1 2">
    <name type="scientific">Methanofollis fontis</name>
    <dbReference type="NCBI Taxonomy" id="2052832"/>
    <lineage>
        <taxon>Archaea</taxon>
        <taxon>Methanobacteriati</taxon>
        <taxon>Methanobacteriota</taxon>
        <taxon>Stenosarchaea group</taxon>
        <taxon>Methanomicrobia</taxon>
        <taxon>Methanomicrobiales</taxon>
        <taxon>Methanomicrobiaceae</taxon>
        <taxon>Methanofollis</taxon>
    </lineage>
</organism>
<protein>
    <recommendedName>
        <fullName evidence="3">DUF1894 domain-containing protein</fullName>
    </recommendedName>
</protein>
<dbReference type="EMBL" id="PGCL01000002">
    <property type="protein sequence ID" value="TAJ44534.1"/>
    <property type="molecule type" value="Genomic_DNA"/>
</dbReference>
<dbReference type="RefSeq" id="WP_130646325.1">
    <property type="nucleotide sequence ID" value="NZ_PGCL01000002.1"/>
</dbReference>
<dbReference type="Pfam" id="PF08979">
    <property type="entry name" value="DUF1894"/>
    <property type="match status" value="1"/>
</dbReference>
<accession>A0A483CTA0</accession>
<evidence type="ECO:0000313" key="2">
    <source>
        <dbReference type="Proteomes" id="UP000292580"/>
    </source>
</evidence>
<evidence type="ECO:0000313" key="1">
    <source>
        <dbReference type="EMBL" id="TAJ44534.1"/>
    </source>
</evidence>
<comment type="caution">
    <text evidence="1">The sequence shown here is derived from an EMBL/GenBank/DDBJ whole genome shotgun (WGS) entry which is preliminary data.</text>
</comment>
<reference evidence="1 2" key="1">
    <citation type="submission" date="2017-11" db="EMBL/GenBank/DDBJ databases">
        <title>Isolation and Characterization of Methanofollis Species from Methane Seep Offshore SW Taiwan.</title>
        <authorList>
            <person name="Teng N.-H."/>
            <person name="Lai M.-C."/>
            <person name="Chen S.-C."/>
        </authorList>
    </citation>
    <scope>NUCLEOTIDE SEQUENCE [LARGE SCALE GENOMIC DNA]</scope>
    <source>
        <strain evidence="1 2">FWC-SCC2</strain>
    </source>
</reference>
<evidence type="ECO:0008006" key="3">
    <source>
        <dbReference type="Google" id="ProtNLM"/>
    </source>
</evidence>
<dbReference type="Proteomes" id="UP000292580">
    <property type="component" value="Unassembled WGS sequence"/>
</dbReference>
<dbReference type="AlphaFoldDB" id="A0A483CTA0"/>
<keyword evidence="2" id="KW-1185">Reference proteome</keyword>
<gene>
    <name evidence="1" type="ORF">CUJ86_04250</name>
</gene>